<feature type="compositionally biased region" description="Gly residues" evidence="1">
    <location>
        <begin position="102"/>
        <end position="112"/>
    </location>
</feature>
<name>A0A8J4BDJ7_9CHLO</name>
<gene>
    <name evidence="3" type="ORF">Vafri_13698</name>
</gene>
<feature type="chain" id="PRO_5035252266" description="Auto-transporter adhesin head GIN domain-containing protein" evidence="2">
    <location>
        <begin position="36"/>
        <end position="567"/>
    </location>
</feature>
<dbReference type="Proteomes" id="UP000747399">
    <property type="component" value="Unassembled WGS sequence"/>
</dbReference>
<organism evidence="3 4">
    <name type="scientific">Volvox africanus</name>
    <dbReference type="NCBI Taxonomy" id="51714"/>
    <lineage>
        <taxon>Eukaryota</taxon>
        <taxon>Viridiplantae</taxon>
        <taxon>Chlorophyta</taxon>
        <taxon>core chlorophytes</taxon>
        <taxon>Chlorophyceae</taxon>
        <taxon>CS clade</taxon>
        <taxon>Chlamydomonadales</taxon>
        <taxon>Volvocaceae</taxon>
        <taxon>Volvox</taxon>
    </lineage>
</organism>
<protein>
    <recommendedName>
        <fullName evidence="5">Auto-transporter adhesin head GIN domain-containing protein</fullName>
    </recommendedName>
</protein>
<dbReference type="AlphaFoldDB" id="A0A8J4BDJ7"/>
<feature type="region of interest" description="Disordered" evidence="1">
    <location>
        <begin position="472"/>
        <end position="497"/>
    </location>
</feature>
<evidence type="ECO:0000256" key="2">
    <source>
        <dbReference type="SAM" id="SignalP"/>
    </source>
</evidence>
<accession>A0A8J4BDJ7</accession>
<evidence type="ECO:0000313" key="3">
    <source>
        <dbReference type="EMBL" id="GIL58883.1"/>
    </source>
</evidence>
<proteinExistence type="predicted"/>
<feature type="compositionally biased region" description="Low complexity" evidence="1">
    <location>
        <begin position="113"/>
        <end position="186"/>
    </location>
</feature>
<feature type="signal peptide" evidence="2">
    <location>
        <begin position="1"/>
        <end position="35"/>
    </location>
</feature>
<feature type="region of interest" description="Disordered" evidence="1">
    <location>
        <begin position="101"/>
        <end position="186"/>
    </location>
</feature>
<feature type="compositionally biased region" description="Low complexity" evidence="1">
    <location>
        <begin position="472"/>
        <end position="483"/>
    </location>
</feature>
<evidence type="ECO:0000256" key="1">
    <source>
        <dbReference type="SAM" id="MobiDB-lite"/>
    </source>
</evidence>
<sequence length="567" mass="55026">MLHSRHSASSRLAFRRGAPLAFGLFLMLLAQSSPALRTDASSTPSFTRTLLQAGGDTGSDITATSGGAGTGVVTASATLPGDIAAVRSCLPFNILIRPGPPGTGGASAGGGTTTNATGAGNLTSGTSGASPANMTTEASGAGTGNTTSGTPGVGGTSNTTGTTSETAGAGAGNTTGTTPTSATAPVGTGGGNATLIMQAEMGVINATEITYSEADGILTLALTQGYSTSHAINLTIYTANSSSLRFVRNFGPGNLVVSSGFDVDTFSAATTSMGDILVKQITAGHVYVTSTGAGTVAVNGSFSGADVVVGGLATVYLGGNISGVVNVSVDFPSTLWIQGSTGTHITGTAKTMANVYYTGGTCDVKSESPLIDLDMNLDINIFGDPCKRASPSTGPNYTPLWSCGQEVRGQSVCPEIKVSGFGGLGQRSGIAASQPAAAGVSQPAATGAGNVNTVSGAPGNVTTGTFTTPGGTASASGTVSGPSGALGGQQISAGGSPPSFSPIGPVGGGNAASTGSNDTGSAASALNVRSGGEFVTSANHDLDIPSTSSGLAIWSTTCVDPPSSLIM</sequence>
<dbReference type="Gene3D" id="2.160.20.120">
    <property type="match status" value="1"/>
</dbReference>
<keyword evidence="2" id="KW-0732">Signal</keyword>
<reference evidence="3" key="1">
    <citation type="journal article" date="2021" name="Proc. Natl. Acad. Sci. U.S.A.">
        <title>Three genomes in the algal genus Volvox reveal the fate of a haploid sex-determining region after a transition to homothallism.</title>
        <authorList>
            <person name="Yamamoto K."/>
            <person name="Hamaji T."/>
            <person name="Kawai-Toyooka H."/>
            <person name="Matsuzaki R."/>
            <person name="Takahashi F."/>
            <person name="Nishimura Y."/>
            <person name="Kawachi M."/>
            <person name="Noguchi H."/>
            <person name="Minakuchi Y."/>
            <person name="Umen J.G."/>
            <person name="Toyoda A."/>
            <person name="Nozaki H."/>
        </authorList>
    </citation>
    <scope>NUCLEOTIDE SEQUENCE</scope>
    <source>
        <strain evidence="3">NIES-3780</strain>
    </source>
</reference>
<evidence type="ECO:0008006" key="5">
    <source>
        <dbReference type="Google" id="ProtNLM"/>
    </source>
</evidence>
<keyword evidence="4" id="KW-1185">Reference proteome</keyword>
<evidence type="ECO:0000313" key="4">
    <source>
        <dbReference type="Proteomes" id="UP000747399"/>
    </source>
</evidence>
<dbReference type="EMBL" id="BNCO01000032">
    <property type="protein sequence ID" value="GIL58883.1"/>
    <property type="molecule type" value="Genomic_DNA"/>
</dbReference>
<comment type="caution">
    <text evidence="3">The sequence shown here is derived from an EMBL/GenBank/DDBJ whole genome shotgun (WGS) entry which is preliminary data.</text>
</comment>